<accession>M1NYF6</accession>
<feature type="domain" description="NIF system FeS cluster assembly NifU N-terminal" evidence="1">
    <location>
        <begin position="6"/>
        <end position="120"/>
    </location>
</feature>
<sequence>MIDNIYSNKILEYAAHISRIGRLDNPDATSKKYAPICGSTVIVDLKVKNCIIVDFAHEVRACALGQASSSLLASHIIGKKTQSLKILHETIQSMLTKNGPPPSAPFEAFACLQPIKDYKVRHASTMLTFDAVIDCIEQIEGKVNV</sequence>
<proteinExistence type="predicted"/>
<dbReference type="eggNOG" id="COG0822">
    <property type="taxonomic scope" value="Bacteria"/>
</dbReference>
<evidence type="ECO:0000313" key="2">
    <source>
        <dbReference type="EMBL" id="AGF74477.1"/>
    </source>
</evidence>
<dbReference type="KEGG" id="baus:BAnh1_05980"/>
<protein>
    <submittedName>
        <fullName evidence="2">Nitrogen-fixing NifU-like protein</fullName>
    </submittedName>
</protein>
<gene>
    <name evidence="2" type="ordered locus">BAnh1_05980</name>
</gene>
<dbReference type="InterPro" id="IPR002871">
    <property type="entry name" value="NIF_FeS_clus_asmbl_NifU_N"/>
</dbReference>
<dbReference type="HOGENOM" id="CLU_079283_3_0_5"/>
<evidence type="ECO:0000313" key="3">
    <source>
        <dbReference type="Proteomes" id="UP000011729"/>
    </source>
</evidence>
<dbReference type="Proteomes" id="UP000011729">
    <property type="component" value="Chromosome"/>
</dbReference>
<dbReference type="EMBL" id="CP003123">
    <property type="protein sequence ID" value="AGF74477.1"/>
    <property type="molecule type" value="Genomic_DNA"/>
</dbReference>
<dbReference type="STRING" id="1094489.BAnh1_05980"/>
<dbReference type="GO" id="GO:0016226">
    <property type="term" value="P:iron-sulfur cluster assembly"/>
    <property type="evidence" value="ECO:0007669"/>
    <property type="project" value="InterPro"/>
</dbReference>
<dbReference type="GO" id="GO:0051536">
    <property type="term" value="F:iron-sulfur cluster binding"/>
    <property type="evidence" value="ECO:0007669"/>
    <property type="project" value="InterPro"/>
</dbReference>
<dbReference type="GO" id="GO:0005506">
    <property type="term" value="F:iron ion binding"/>
    <property type="evidence" value="ECO:0007669"/>
    <property type="project" value="InterPro"/>
</dbReference>
<dbReference type="RefSeq" id="WP_015397985.1">
    <property type="nucleotide sequence ID" value="NC_020300.1"/>
</dbReference>
<keyword evidence="3" id="KW-1185">Reference proteome</keyword>
<dbReference type="PATRIC" id="fig|1094489.3.peg.733"/>
<dbReference type="SUPFAM" id="SSF82649">
    <property type="entry name" value="SufE/NifU"/>
    <property type="match status" value="1"/>
</dbReference>
<dbReference type="Gene3D" id="3.90.1010.10">
    <property type="match status" value="1"/>
</dbReference>
<reference evidence="2 3" key="1">
    <citation type="journal article" date="2013" name="PLoS Genet.">
        <title>A gene transfer agent and a dynamic repertoire of secretion systems hold the keys to the explosive radiation of the emerging pathogen Bartonella.</title>
        <authorList>
            <person name="Guy L."/>
            <person name="Nystedt B."/>
            <person name="Toft C."/>
            <person name="Zaremba-Niedzwiedzka K."/>
            <person name="Berglund E.C."/>
            <person name="Granberg F."/>
            <person name="Naslund K."/>
            <person name="Eriksson A.S."/>
            <person name="Andersson S.G."/>
        </authorList>
    </citation>
    <scope>NUCLEOTIDE SEQUENCE [LARGE SCALE GENOMIC DNA]</scope>
    <source>
        <strain evidence="2 3">Aust/NH1</strain>
    </source>
</reference>
<organism evidence="2 3">
    <name type="scientific">Bartonella australis (strain Aust/NH1)</name>
    <dbReference type="NCBI Taxonomy" id="1094489"/>
    <lineage>
        <taxon>Bacteria</taxon>
        <taxon>Pseudomonadati</taxon>
        <taxon>Pseudomonadota</taxon>
        <taxon>Alphaproteobacteria</taxon>
        <taxon>Hyphomicrobiales</taxon>
        <taxon>Bartonellaceae</taxon>
        <taxon>Bartonella</taxon>
    </lineage>
</organism>
<dbReference type="Pfam" id="PF01592">
    <property type="entry name" value="NifU_N"/>
    <property type="match status" value="1"/>
</dbReference>
<evidence type="ECO:0000259" key="1">
    <source>
        <dbReference type="Pfam" id="PF01592"/>
    </source>
</evidence>
<dbReference type="CDD" id="cd06664">
    <property type="entry name" value="IscU_like"/>
    <property type="match status" value="1"/>
</dbReference>
<name>M1NYF6_BARAA</name>
<dbReference type="OrthoDB" id="7857113at2"/>
<dbReference type="AlphaFoldDB" id="M1NYF6"/>